<evidence type="ECO:0000313" key="2">
    <source>
        <dbReference type="EMBL" id="TXG37090.1"/>
    </source>
</evidence>
<organism evidence="2 3">
    <name type="scientific">Seonamhaeicola maritimus</name>
    <dbReference type="NCBI Taxonomy" id="2591822"/>
    <lineage>
        <taxon>Bacteria</taxon>
        <taxon>Pseudomonadati</taxon>
        <taxon>Bacteroidota</taxon>
        <taxon>Flavobacteriia</taxon>
        <taxon>Flavobacteriales</taxon>
        <taxon>Flavobacteriaceae</taxon>
    </lineage>
</organism>
<reference evidence="2 3" key="1">
    <citation type="submission" date="2019-08" db="EMBL/GenBank/DDBJ databases">
        <title>Seonamhaeicola sediminis sp. nov., isolated from marine sediment.</title>
        <authorList>
            <person name="Cao W.R."/>
        </authorList>
    </citation>
    <scope>NUCLEOTIDE SEQUENCE [LARGE SCALE GENOMIC DNA]</scope>
    <source>
        <strain evidence="2 3">1505</strain>
    </source>
</reference>
<feature type="transmembrane region" description="Helical" evidence="1">
    <location>
        <begin position="86"/>
        <end position="108"/>
    </location>
</feature>
<name>A0A5C7GH61_9FLAO</name>
<dbReference type="RefSeq" id="WP_147768276.1">
    <property type="nucleotide sequence ID" value="NZ_VRKQ01000010.1"/>
</dbReference>
<accession>A0A5C7GH61</accession>
<keyword evidence="1" id="KW-1133">Transmembrane helix</keyword>
<dbReference type="OrthoDB" id="1525231at2"/>
<gene>
    <name evidence="2" type="ORF">FUA22_11030</name>
</gene>
<keyword evidence="3" id="KW-1185">Reference proteome</keyword>
<keyword evidence="1" id="KW-0812">Transmembrane</keyword>
<sequence>MNRKLLNFIVTIVLAFILSQFLPWWSIMVAAFITSILLSLKKGAVFFIPFLAKAFFWMIYAFWLSSSNDFTLAKKIAVLFPLGGNPYVLILVTGIIGGIAAGVAGVFGKQCSLILNNKR</sequence>
<proteinExistence type="predicted"/>
<feature type="transmembrane region" description="Helical" evidence="1">
    <location>
        <begin position="6"/>
        <end position="33"/>
    </location>
</feature>
<feature type="transmembrane region" description="Helical" evidence="1">
    <location>
        <begin position="45"/>
        <end position="66"/>
    </location>
</feature>
<dbReference type="Proteomes" id="UP000321080">
    <property type="component" value="Unassembled WGS sequence"/>
</dbReference>
<keyword evidence="1" id="KW-0472">Membrane</keyword>
<evidence type="ECO:0000313" key="3">
    <source>
        <dbReference type="Proteomes" id="UP000321080"/>
    </source>
</evidence>
<dbReference type="AlphaFoldDB" id="A0A5C7GH61"/>
<comment type="caution">
    <text evidence="2">The sequence shown here is derived from an EMBL/GenBank/DDBJ whole genome shotgun (WGS) entry which is preliminary data.</text>
</comment>
<protein>
    <submittedName>
        <fullName evidence="2">Uncharacterized protein</fullName>
    </submittedName>
</protein>
<evidence type="ECO:0000256" key="1">
    <source>
        <dbReference type="SAM" id="Phobius"/>
    </source>
</evidence>
<dbReference type="EMBL" id="VRKQ01000010">
    <property type="protein sequence ID" value="TXG37090.1"/>
    <property type="molecule type" value="Genomic_DNA"/>
</dbReference>